<feature type="transmembrane region" description="Helical" evidence="1">
    <location>
        <begin position="120"/>
        <end position="140"/>
    </location>
</feature>
<feature type="transmembrane region" description="Helical" evidence="1">
    <location>
        <begin position="87"/>
        <end position="108"/>
    </location>
</feature>
<dbReference type="RefSeq" id="WP_367885240.1">
    <property type="nucleotide sequence ID" value="NZ_CP130612.1"/>
</dbReference>
<organism evidence="2">
    <name type="scientific">Pseudogemmatithrix spongiicola</name>
    <dbReference type="NCBI Taxonomy" id="3062599"/>
    <lineage>
        <taxon>Bacteria</taxon>
        <taxon>Pseudomonadati</taxon>
        <taxon>Gemmatimonadota</taxon>
        <taxon>Gemmatimonadia</taxon>
        <taxon>Gemmatimonadales</taxon>
        <taxon>Gemmatimonadaceae</taxon>
        <taxon>Pseudogemmatithrix</taxon>
    </lineage>
</organism>
<evidence type="ECO:0000313" key="2">
    <source>
        <dbReference type="EMBL" id="WKW12364.1"/>
    </source>
</evidence>
<evidence type="ECO:0000313" key="3">
    <source>
        <dbReference type="EMBL" id="WKW15271.1"/>
    </source>
</evidence>
<accession>A0AA49K081</accession>
<feature type="transmembrane region" description="Helical" evidence="1">
    <location>
        <begin position="32"/>
        <end position="49"/>
    </location>
</feature>
<proteinExistence type="predicted"/>
<sequence>MPDLRTPLLRFLRPDHARWDGVRPIQVATLRLFYFLMAAFVATDAWRGILTHTGPWDPVRAVAVCVWAAYPTLGILGLWHPLRMLPLMLFMVSYKTLWLAAVAFPLWREGELWGTPTGDMAQAFLALPVVLLAIPWGYVWREFVRPPRRSPTSAALP</sequence>
<dbReference type="EMBL" id="CP130613">
    <property type="protein sequence ID" value="WKW15271.1"/>
    <property type="molecule type" value="Genomic_DNA"/>
</dbReference>
<dbReference type="EMBL" id="CP130612">
    <property type="protein sequence ID" value="WKW12364.1"/>
    <property type="molecule type" value="Genomic_DNA"/>
</dbReference>
<dbReference type="KEGG" id="pspc:Strain318_001648"/>
<accession>A0AA49JUX5</accession>
<dbReference type="Proteomes" id="UP001229955">
    <property type="component" value="Chromosome"/>
</dbReference>
<protein>
    <submittedName>
        <fullName evidence="2">Uncharacterized protein</fullName>
    </submittedName>
</protein>
<feature type="transmembrane region" description="Helical" evidence="1">
    <location>
        <begin position="61"/>
        <end position="80"/>
    </location>
</feature>
<name>A0AA49JUX5_9BACT</name>
<keyword evidence="1" id="KW-0812">Transmembrane</keyword>
<dbReference type="AlphaFoldDB" id="A0AA49JUX5"/>
<evidence type="ECO:0000256" key="1">
    <source>
        <dbReference type="SAM" id="Phobius"/>
    </source>
</evidence>
<keyword evidence="1" id="KW-1133">Transmembrane helix</keyword>
<gene>
    <name evidence="2" type="ORF">Strain138_001649</name>
    <name evidence="3" type="ORF">Strain318_001648</name>
</gene>
<evidence type="ECO:0000313" key="4">
    <source>
        <dbReference type="Proteomes" id="UP001229955"/>
    </source>
</evidence>
<reference evidence="2" key="1">
    <citation type="submission" date="2023-07" db="EMBL/GenBank/DDBJ databases">
        <authorList>
            <person name="Haufschild T."/>
            <person name="Kallscheuer N."/>
            <person name="Hammer J."/>
            <person name="Kohn T."/>
            <person name="Kabuu M."/>
            <person name="Jogler M."/>
            <person name="Wohfarth N."/>
            <person name="Heuer A."/>
            <person name="Rohde M."/>
            <person name="van Teeseling M.C.F."/>
            <person name="Jogler C."/>
        </authorList>
    </citation>
    <scope>NUCLEOTIDE SEQUENCE</scope>
    <source>
        <strain evidence="2">Strain 138</strain>
        <strain evidence="3">Strain 318</strain>
    </source>
</reference>
<keyword evidence="1" id="KW-0472">Membrane</keyword>
<keyword evidence="4" id="KW-1185">Reference proteome</keyword>